<name>A0A2P5XRR3_GOSBA</name>
<evidence type="ECO:0000313" key="2">
    <source>
        <dbReference type="Proteomes" id="UP000239757"/>
    </source>
</evidence>
<proteinExistence type="predicted"/>
<organism evidence="1 2">
    <name type="scientific">Gossypium barbadense</name>
    <name type="common">Sea Island cotton</name>
    <name type="synonym">Hibiscus barbadensis</name>
    <dbReference type="NCBI Taxonomy" id="3634"/>
    <lineage>
        <taxon>Eukaryota</taxon>
        <taxon>Viridiplantae</taxon>
        <taxon>Streptophyta</taxon>
        <taxon>Embryophyta</taxon>
        <taxon>Tracheophyta</taxon>
        <taxon>Spermatophyta</taxon>
        <taxon>Magnoliopsida</taxon>
        <taxon>eudicotyledons</taxon>
        <taxon>Gunneridae</taxon>
        <taxon>Pentapetalae</taxon>
        <taxon>rosids</taxon>
        <taxon>malvids</taxon>
        <taxon>Malvales</taxon>
        <taxon>Malvaceae</taxon>
        <taxon>Malvoideae</taxon>
        <taxon>Gossypium</taxon>
    </lineage>
</organism>
<dbReference type="EMBL" id="KZ664358">
    <property type="protein sequence ID" value="PPS06007.1"/>
    <property type="molecule type" value="Genomic_DNA"/>
</dbReference>
<dbReference type="AlphaFoldDB" id="A0A2P5XRR3"/>
<sequence length="193" mass="21783">MAVISSAVVIYNNSSPSTDTGNAIDIRFNDGMATRTVDNSLHVYKTNSSHTTKQWNIYSDNVISPEQLGLNAICLSKWMHYITRRSFKIYKIGQIQLIIKVTKDRNSSLTFLSVFRPFGKFKMKSNKIHSLRPACDPQLNNASHTTQEVSSYGWEFSIVNRTTGYYGVVVLGTARNGNQIILLHTMERNSKTP</sequence>
<protein>
    <submittedName>
        <fullName evidence="1">Uncharacterized protein</fullName>
    </submittedName>
</protein>
<evidence type="ECO:0000313" key="1">
    <source>
        <dbReference type="EMBL" id="PPS06007.1"/>
    </source>
</evidence>
<accession>A0A2P5XRR3</accession>
<dbReference type="Proteomes" id="UP000239757">
    <property type="component" value="Unassembled WGS sequence"/>
</dbReference>
<reference evidence="1 2" key="1">
    <citation type="submission" date="2015-01" db="EMBL/GenBank/DDBJ databases">
        <title>Genome of allotetraploid Gossypium barbadense reveals genomic plasticity and fiber elongation in cotton evolution.</title>
        <authorList>
            <person name="Chen X."/>
            <person name="Liu X."/>
            <person name="Zhao B."/>
            <person name="Zheng H."/>
            <person name="Hu Y."/>
            <person name="Lu G."/>
            <person name="Yang C."/>
            <person name="Chen J."/>
            <person name="Shan C."/>
            <person name="Zhang L."/>
            <person name="Zhou Y."/>
            <person name="Wang L."/>
            <person name="Guo W."/>
            <person name="Bai Y."/>
            <person name="Ruan J."/>
            <person name="Shangguan X."/>
            <person name="Mao Y."/>
            <person name="Jiang J."/>
            <person name="Zhu Y."/>
            <person name="Lei J."/>
            <person name="Kang H."/>
            <person name="Chen S."/>
            <person name="He X."/>
            <person name="Wang R."/>
            <person name="Wang Y."/>
            <person name="Chen J."/>
            <person name="Wang L."/>
            <person name="Yu S."/>
            <person name="Wang B."/>
            <person name="Wei J."/>
            <person name="Song S."/>
            <person name="Lu X."/>
            <person name="Gao Z."/>
            <person name="Gu W."/>
            <person name="Deng X."/>
            <person name="Ma D."/>
            <person name="Wang S."/>
            <person name="Liang W."/>
            <person name="Fang L."/>
            <person name="Cai C."/>
            <person name="Zhu X."/>
            <person name="Zhou B."/>
            <person name="Zhang Y."/>
            <person name="Chen Z."/>
            <person name="Xu S."/>
            <person name="Zhu R."/>
            <person name="Wang S."/>
            <person name="Zhang T."/>
            <person name="Zhao G."/>
        </authorList>
    </citation>
    <scope>NUCLEOTIDE SEQUENCE [LARGE SCALE GENOMIC DNA]</scope>
    <source>
        <strain evidence="2">cv. Xinhai21</strain>
        <tissue evidence="1">Leaf</tissue>
    </source>
</reference>
<gene>
    <name evidence="1" type="ORF">GOBAR_AA14635</name>
</gene>